<organism evidence="1 2">
    <name type="scientific">Granulimonas faecalis</name>
    <dbReference type="NCBI Taxonomy" id="2894155"/>
    <lineage>
        <taxon>Bacteria</taxon>
        <taxon>Bacillati</taxon>
        <taxon>Actinomycetota</taxon>
        <taxon>Coriobacteriia</taxon>
        <taxon>Coriobacteriales</taxon>
        <taxon>Kribbibacteriaceae</taxon>
        <taxon>Granulimonas</taxon>
    </lineage>
</organism>
<dbReference type="AlphaFoldDB" id="A0AAV5B3D0"/>
<name>A0AAV5B3D0_9ACTN</name>
<evidence type="ECO:0000313" key="1">
    <source>
        <dbReference type="EMBL" id="GJM55939.1"/>
    </source>
</evidence>
<accession>A0AAV5B3D0</accession>
<dbReference type="Proteomes" id="UP001055025">
    <property type="component" value="Unassembled WGS sequence"/>
</dbReference>
<sequence>MALCDLMDAPEARVFLEDIVDCPERLNEVYSDIKATDPLQDSSCVRCPALQACGGRACCRRDQCDPSVLKRVLGSNLAVLSHSLRKE</sequence>
<evidence type="ECO:0000313" key="2">
    <source>
        <dbReference type="Proteomes" id="UP001055025"/>
    </source>
</evidence>
<protein>
    <submittedName>
        <fullName evidence="1">Uncharacterized protein</fullName>
    </submittedName>
</protein>
<comment type="caution">
    <text evidence="1">The sequence shown here is derived from an EMBL/GenBank/DDBJ whole genome shotgun (WGS) entry which is preliminary data.</text>
</comment>
<dbReference type="EMBL" id="BQKC01000001">
    <property type="protein sequence ID" value="GJM55939.1"/>
    <property type="molecule type" value="Genomic_DNA"/>
</dbReference>
<keyword evidence="2" id="KW-1185">Reference proteome</keyword>
<gene>
    <name evidence="1" type="ORF">ATOP_15940</name>
</gene>
<proteinExistence type="predicted"/>
<dbReference type="RefSeq" id="WP_135978223.1">
    <property type="nucleotide sequence ID" value="NZ_BQKC01000001.1"/>
</dbReference>
<reference evidence="1" key="1">
    <citation type="journal article" date="2022" name="Int. J. Syst. Evol. Microbiol.">
        <title>Granulimonas faecalis gen. nov., sp. nov., and Leptogranulimonas caecicola gen. nov., sp. nov., novel lactate-producing Atopobiaceae bacteria isolated from mouse intestines, and an emended description of the family Atopobiaceae.</title>
        <authorList>
            <person name="Morinaga K."/>
            <person name="Kusada H."/>
            <person name="Sakamoto S."/>
            <person name="Murakami T."/>
            <person name="Toyoda A."/>
            <person name="Mori H."/>
            <person name="Meng X.Y."/>
            <person name="Takashino M."/>
            <person name="Murotomi K."/>
            <person name="Tamaki H."/>
        </authorList>
    </citation>
    <scope>NUCLEOTIDE SEQUENCE</scope>
    <source>
        <strain evidence="1">OPF53</strain>
    </source>
</reference>